<accession>A0A511N923</accession>
<comment type="caution">
    <text evidence="2">The sequence shown here is derived from an EMBL/GenBank/DDBJ whole genome shotgun (WGS) entry which is preliminary data.</text>
</comment>
<dbReference type="EMBL" id="BJXB01000026">
    <property type="protein sequence ID" value="GEM48986.1"/>
    <property type="molecule type" value="Genomic_DNA"/>
</dbReference>
<dbReference type="AlphaFoldDB" id="A0A511N923"/>
<name>A0A511N923_DEIC1</name>
<evidence type="ECO:0000313" key="3">
    <source>
        <dbReference type="Proteomes" id="UP000321306"/>
    </source>
</evidence>
<feature type="compositionally biased region" description="Low complexity" evidence="1">
    <location>
        <begin position="13"/>
        <end position="24"/>
    </location>
</feature>
<reference evidence="2 3" key="1">
    <citation type="submission" date="2019-07" db="EMBL/GenBank/DDBJ databases">
        <title>Whole genome shotgun sequence of Deinococcus cellulosilyticus NBRC 106333.</title>
        <authorList>
            <person name="Hosoyama A."/>
            <person name="Uohara A."/>
            <person name="Ohji S."/>
            <person name="Ichikawa N."/>
        </authorList>
    </citation>
    <scope>NUCLEOTIDE SEQUENCE [LARGE SCALE GENOMIC DNA]</scope>
    <source>
        <strain evidence="2 3">NBRC 106333</strain>
    </source>
</reference>
<dbReference type="Proteomes" id="UP000321306">
    <property type="component" value="Unassembled WGS sequence"/>
</dbReference>
<evidence type="ECO:0000313" key="2">
    <source>
        <dbReference type="EMBL" id="GEM48986.1"/>
    </source>
</evidence>
<keyword evidence="3" id="KW-1185">Reference proteome</keyword>
<protein>
    <submittedName>
        <fullName evidence="2">Uncharacterized protein</fullName>
    </submittedName>
</protein>
<feature type="region of interest" description="Disordered" evidence="1">
    <location>
        <begin position="9"/>
        <end position="28"/>
    </location>
</feature>
<organism evidence="2 3">
    <name type="scientific">Deinococcus cellulosilyticus (strain DSM 18568 / NBRC 106333 / KACC 11606 / 5516J-15)</name>
    <dbReference type="NCBI Taxonomy" id="1223518"/>
    <lineage>
        <taxon>Bacteria</taxon>
        <taxon>Thermotogati</taxon>
        <taxon>Deinococcota</taxon>
        <taxon>Deinococci</taxon>
        <taxon>Deinococcales</taxon>
        <taxon>Deinococcaceae</taxon>
        <taxon>Deinococcus</taxon>
    </lineage>
</organism>
<gene>
    <name evidence="2" type="ORF">DC3_46210</name>
</gene>
<sequence length="48" mass="5088">MICQIIPERANGPDAATDSPDAATNSPDAAAQLPDLMVRVGKFYGVWI</sequence>
<evidence type="ECO:0000256" key="1">
    <source>
        <dbReference type="SAM" id="MobiDB-lite"/>
    </source>
</evidence>
<proteinExistence type="predicted"/>